<evidence type="ECO:0000256" key="1">
    <source>
        <dbReference type="ARBA" id="ARBA00022729"/>
    </source>
</evidence>
<keyword evidence="1 4" id="KW-0732">Signal</keyword>
<dbReference type="Pfam" id="PF06411">
    <property type="entry name" value="HdeA"/>
    <property type="match status" value="1"/>
</dbReference>
<keyword evidence="2" id="KW-0574">Periplasm</keyword>
<dbReference type="Gene3D" id="1.10.890.10">
    <property type="entry name" value="HNS-dependent expression A"/>
    <property type="match status" value="1"/>
</dbReference>
<evidence type="ECO:0000256" key="3">
    <source>
        <dbReference type="ARBA" id="ARBA00023186"/>
    </source>
</evidence>
<feature type="signal peptide" evidence="4">
    <location>
        <begin position="1"/>
        <end position="22"/>
    </location>
</feature>
<dbReference type="Proteomes" id="UP000188388">
    <property type="component" value="Unassembled WGS sequence"/>
</dbReference>
<keyword evidence="3" id="KW-0143">Chaperone</keyword>
<accession>A0A1R3VD39</accession>
<evidence type="ECO:0008006" key="7">
    <source>
        <dbReference type="Google" id="ProtNLM"/>
    </source>
</evidence>
<reference evidence="6" key="1">
    <citation type="submission" date="2017-01" db="EMBL/GenBank/DDBJ databases">
        <authorList>
            <person name="Brunel B."/>
        </authorList>
    </citation>
    <scope>NUCLEOTIDE SEQUENCE [LARGE SCALE GENOMIC DNA]</scope>
</reference>
<evidence type="ECO:0000256" key="2">
    <source>
        <dbReference type="ARBA" id="ARBA00022764"/>
    </source>
</evidence>
<dbReference type="EMBL" id="FTPD01000036">
    <property type="protein sequence ID" value="SIT57841.1"/>
    <property type="molecule type" value="Genomic_DNA"/>
</dbReference>
<gene>
    <name evidence="5" type="ORF">BQ8794_410008</name>
</gene>
<dbReference type="RefSeq" id="WP_077381045.1">
    <property type="nucleotide sequence ID" value="NZ_FTPD01000036.1"/>
</dbReference>
<evidence type="ECO:0000313" key="5">
    <source>
        <dbReference type="EMBL" id="SIT57841.1"/>
    </source>
</evidence>
<name>A0A1R3VD39_9HYPH</name>
<proteinExistence type="predicted"/>
<dbReference type="InterPro" id="IPR010486">
    <property type="entry name" value="HNS-dep_expression_A/B"/>
</dbReference>
<dbReference type="AlphaFoldDB" id="A0A1R3VD39"/>
<evidence type="ECO:0000256" key="4">
    <source>
        <dbReference type="SAM" id="SignalP"/>
    </source>
</evidence>
<sequence>MKRHFPIALAVASIVLAGHSMAKELDMSKLTCKEVGAMSAAKAVGVAMWMNGYVHGKAGNTMVDGDKAEANATKVAAYCKKNHDATLASAIEAVSKM</sequence>
<evidence type="ECO:0000313" key="6">
    <source>
        <dbReference type="Proteomes" id="UP000188388"/>
    </source>
</evidence>
<organism evidence="5 6">
    <name type="scientific">Mesorhizobium prunaredense</name>
    <dbReference type="NCBI Taxonomy" id="1631249"/>
    <lineage>
        <taxon>Bacteria</taxon>
        <taxon>Pseudomonadati</taxon>
        <taxon>Pseudomonadota</taxon>
        <taxon>Alphaproteobacteria</taxon>
        <taxon>Hyphomicrobiales</taxon>
        <taxon>Phyllobacteriaceae</taxon>
        <taxon>Mesorhizobium</taxon>
    </lineage>
</organism>
<keyword evidence="6" id="KW-1185">Reference proteome</keyword>
<feature type="chain" id="PRO_5013068524" description="Acid stress chaperone HdeB" evidence="4">
    <location>
        <begin position="23"/>
        <end position="97"/>
    </location>
</feature>
<dbReference type="InterPro" id="IPR038303">
    <property type="entry name" value="HdeA/HdeB_sf"/>
</dbReference>
<protein>
    <recommendedName>
        <fullName evidence="7">Acid stress chaperone HdeB</fullName>
    </recommendedName>
</protein>